<comment type="caution">
    <text evidence="9">The sequence shown here is derived from an EMBL/GenBank/DDBJ whole genome shotgun (WGS) entry which is preliminary data.</text>
</comment>
<reference evidence="9 10" key="1">
    <citation type="submission" date="2020-03" db="EMBL/GenBank/DDBJ databases">
        <title>Sequencing the genomes of 1000 actinobacteria strains.</title>
        <authorList>
            <person name="Klenk H.-P."/>
        </authorList>
    </citation>
    <scope>NUCLEOTIDE SEQUENCE [LARGE SCALE GENOMIC DNA]</scope>
    <source>
        <strain evidence="9 10">DSM 18964</strain>
    </source>
</reference>
<dbReference type="RefSeq" id="WP_167949653.1">
    <property type="nucleotide sequence ID" value="NZ_BAAAPQ010000026.1"/>
</dbReference>
<protein>
    <submittedName>
        <fullName evidence="9">Putative ABC transport system permease protein</fullName>
    </submittedName>
</protein>
<dbReference type="InterPro" id="IPR003838">
    <property type="entry name" value="ABC3_permease_C"/>
</dbReference>
<evidence type="ECO:0000256" key="4">
    <source>
        <dbReference type="ARBA" id="ARBA00022989"/>
    </source>
</evidence>
<feature type="transmembrane region" description="Helical" evidence="7">
    <location>
        <begin position="471"/>
        <end position="492"/>
    </location>
</feature>
<feature type="transmembrane region" description="Helical" evidence="7">
    <location>
        <begin position="12"/>
        <end position="37"/>
    </location>
</feature>
<dbReference type="Proteomes" id="UP000576792">
    <property type="component" value="Unassembled WGS sequence"/>
</dbReference>
<feature type="transmembrane region" description="Helical" evidence="7">
    <location>
        <begin position="247"/>
        <end position="272"/>
    </location>
</feature>
<dbReference type="Pfam" id="PF02687">
    <property type="entry name" value="FtsX"/>
    <property type="match status" value="2"/>
</dbReference>
<evidence type="ECO:0000259" key="8">
    <source>
        <dbReference type="Pfam" id="PF02687"/>
    </source>
</evidence>
<dbReference type="GO" id="GO:0005886">
    <property type="term" value="C:plasma membrane"/>
    <property type="evidence" value="ECO:0007669"/>
    <property type="project" value="UniProtKB-SubCell"/>
</dbReference>
<evidence type="ECO:0000313" key="10">
    <source>
        <dbReference type="Proteomes" id="UP000576792"/>
    </source>
</evidence>
<evidence type="ECO:0000256" key="7">
    <source>
        <dbReference type="SAM" id="Phobius"/>
    </source>
</evidence>
<evidence type="ECO:0000256" key="6">
    <source>
        <dbReference type="ARBA" id="ARBA00038076"/>
    </source>
</evidence>
<name>A0A846RXP1_9MICO</name>
<dbReference type="PANTHER" id="PTHR30572">
    <property type="entry name" value="MEMBRANE COMPONENT OF TRANSPORTER-RELATED"/>
    <property type="match status" value="1"/>
</dbReference>
<keyword evidence="2" id="KW-1003">Cell membrane</keyword>
<feature type="transmembrane region" description="Helical" evidence="7">
    <location>
        <begin position="384"/>
        <end position="410"/>
    </location>
</feature>
<dbReference type="AlphaFoldDB" id="A0A846RXP1"/>
<evidence type="ECO:0000256" key="5">
    <source>
        <dbReference type="ARBA" id="ARBA00023136"/>
    </source>
</evidence>
<organism evidence="9 10">
    <name type="scientific">Brevibacterium marinum</name>
    <dbReference type="NCBI Taxonomy" id="418643"/>
    <lineage>
        <taxon>Bacteria</taxon>
        <taxon>Bacillati</taxon>
        <taxon>Actinomycetota</taxon>
        <taxon>Actinomycetes</taxon>
        <taxon>Micrococcales</taxon>
        <taxon>Brevibacteriaceae</taxon>
        <taxon>Brevibacterium</taxon>
    </lineage>
</organism>
<keyword evidence="10" id="KW-1185">Reference proteome</keyword>
<evidence type="ECO:0000313" key="9">
    <source>
        <dbReference type="EMBL" id="NJC55658.1"/>
    </source>
</evidence>
<dbReference type="EMBL" id="JAATJN010000001">
    <property type="protein sequence ID" value="NJC55658.1"/>
    <property type="molecule type" value="Genomic_DNA"/>
</dbReference>
<feature type="transmembrane region" description="Helical" evidence="7">
    <location>
        <begin position="416"/>
        <end position="442"/>
    </location>
</feature>
<keyword evidence="5 7" id="KW-0472">Membrane</keyword>
<feature type="transmembrane region" description="Helical" evidence="7">
    <location>
        <begin position="769"/>
        <end position="790"/>
    </location>
</feature>
<feature type="transmembrane region" description="Helical" evidence="7">
    <location>
        <begin position="680"/>
        <end position="701"/>
    </location>
</feature>
<comment type="similarity">
    <text evidence="6">Belongs to the ABC-4 integral membrane protein family.</text>
</comment>
<comment type="subcellular location">
    <subcellularLocation>
        <location evidence="1">Cell membrane</location>
        <topology evidence="1">Multi-pass membrane protein</topology>
    </subcellularLocation>
</comment>
<dbReference type="InterPro" id="IPR050250">
    <property type="entry name" value="Macrolide_Exporter_MacB"/>
</dbReference>
<feature type="transmembrane region" description="Helical" evidence="7">
    <location>
        <begin position="293"/>
        <end position="320"/>
    </location>
</feature>
<evidence type="ECO:0000256" key="1">
    <source>
        <dbReference type="ARBA" id="ARBA00004651"/>
    </source>
</evidence>
<keyword evidence="4 7" id="KW-1133">Transmembrane helix</keyword>
<evidence type="ECO:0000256" key="3">
    <source>
        <dbReference type="ARBA" id="ARBA00022692"/>
    </source>
</evidence>
<feature type="domain" description="ABC3 transporter permease C-terminal" evidence="8">
    <location>
        <begin position="250"/>
        <end position="368"/>
    </location>
</feature>
<sequence>MMLAFAQLRSRWSGFVGSFVVIVLGVALVTTTLLVIIASEAKVPDRLADTPIVVTQRPTATLTGSTGARQPWENSVGERLASDLQGVDGVDSAIVDRSFYAQVVKDGKPIGDDEDTTAGHGWSSTKLAPYRLTTGTAPDGPHDVVVDDSLGIGVDDTVGLLTASGERAVTVTGTVDGPGVYVSESMAERLSPGAAAIGLTLDRGTSSEAVASDVDDIAGSADVLTGQQRSALESPSLAKIRAQGGQLLSAMALLGAFVSVFVVASTFAFDVARRRRELALLRVIGATPRQIRGMILGEAAVTGVIGSIVGAVVGVIGGPPVGALLKHLELTDPALHVQPAFVPIGVAVIMGVVVALAGAASAGQRASRVVPMKALRSAQVESRGTTRAMAVLGSIALAVGVVFAVITVMTEANRQLVLGLVTAMILTVAAALLAPFLIVPAVKFLSWPVRRCRGAATMLVRSEILNAPRRAGSIAAPIILTIGFATLISALAPTISTAYPAGVTAALSGQKIVQPVGTPGLSEPLVQDITRGTDQHVAALYTQLFVDDPSMPGEANTIVDAQGRLAPSDHTSDGLVVQQQLADQFGWATGDSVRVGFVDGTSEHLPITKIIETSTAQPPVSLSRSIVRSHDRSTMTDDLFIAAQDAPDDAGPRAESQDAKTFADREYADDARLFEQFSTILLILAVGYSALSVANTIGMAAHARRGDLAVLRGAGGTIKQIVGLISAETFLIGLIGALLGLTATMPPLAAIAAGLEQTTGVPVSIQLDWATFVPVTVGTLALATAAAATITHRSLRNA</sequence>
<keyword evidence="3 7" id="KW-0812">Transmembrane</keyword>
<gene>
    <name evidence="9" type="ORF">BKA07_000693</name>
</gene>
<evidence type="ECO:0000256" key="2">
    <source>
        <dbReference type="ARBA" id="ARBA00022475"/>
    </source>
</evidence>
<dbReference type="GO" id="GO:0022857">
    <property type="term" value="F:transmembrane transporter activity"/>
    <property type="evidence" value="ECO:0007669"/>
    <property type="project" value="TreeGrafter"/>
</dbReference>
<feature type="transmembrane region" description="Helical" evidence="7">
    <location>
        <begin position="721"/>
        <end position="749"/>
    </location>
</feature>
<feature type="domain" description="ABC3 transporter permease C-terminal" evidence="8">
    <location>
        <begin position="680"/>
        <end position="790"/>
    </location>
</feature>
<feature type="transmembrane region" description="Helical" evidence="7">
    <location>
        <begin position="340"/>
        <end position="363"/>
    </location>
</feature>
<dbReference type="PANTHER" id="PTHR30572:SF4">
    <property type="entry name" value="ABC TRANSPORTER PERMEASE YTRF"/>
    <property type="match status" value="1"/>
</dbReference>
<accession>A0A846RXP1</accession>
<proteinExistence type="inferred from homology"/>